<dbReference type="CDD" id="cd00553">
    <property type="entry name" value="NAD_synthase"/>
    <property type="match status" value="1"/>
</dbReference>
<feature type="domain" description="NAD/GMP synthase" evidence="11">
    <location>
        <begin position="8"/>
        <end position="238"/>
    </location>
</feature>
<dbReference type="GO" id="GO:0005737">
    <property type="term" value="C:cytoplasm"/>
    <property type="evidence" value="ECO:0007669"/>
    <property type="project" value="InterPro"/>
</dbReference>
<keyword evidence="2 8" id="KW-0436">Ligase</keyword>
<dbReference type="GO" id="GO:0008795">
    <property type="term" value="F:NAD+ synthase activity"/>
    <property type="evidence" value="ECO:0007669"/>
    <property type="project" value="UniProtKB-UniRule"/>
</dbReference>
<keyword evidence="6 8" id="KW-0460">Magnesium</keyword>
<dbReference type="UniPathway" id="UPA00253">
    <property type="reaction ID" value="UER00333"/>
</dbReference>
<dbReference type="PANTHER" id="PTHR23090:SF9">
    <property type="entry name" value="GLUTAMINE-DEPENDENT NAD(+) SYNTHETASE"/>
    <property type="match status" value="1"/>
</dbReference>
<feature type="binding site" description="in other chain" evidence="8">
    <location>
        <position position="149"/>
    </location>
    <ligand>
        <name>deamido-NAD(+)</name>
        <dbReference type="ChEBI" id="CHEBI:58437"/>
        <note>ligand shared between two neighboring subunits</note>
    </ligand>
</feature>
<dbReference type="SUPFAM" id="SSF52402">
    <property type="entry name" value="Adenine nucleotide alpha hydrolases-like"/>
    <property type="match status" value="1"/>
</dbReference>
<gene>
    <name evidence="8" type="primary">nadE</name>
    <name evidence="12" type="ORF">2284</name>
</gene>
<dbReference type="GO" id="GO:0009435">
    <property type="term" value="P:NAD+ biosynthetic process"/>
    <property type="evidence" value="ECO:0007669"/>
    <property type="project" value="UniProtKB-UniRule"/>
</dbReference>
<protein>
    <recommendedName>
        <fullName evidence="8 10">NH(3)-dependent NAD(+) synthetase</fullName>
        <ecNumber evidence="8 10">6.3.1.5</ecNumber>
    </recommendedName>
</protein>
<evidence type="ECO:0000259" key="11">
    <source>
        <dbReference type="Pfam" id="PF02540"/>
    </source>
</evidence>
<evidence type="ECO:0000256" key="6">
    <source>
        <dbReference type="ARBA" id="ARBA00022842"/>
    </source>
</evidence>
<name>A0A0E4GES1_9FIRM</name>
<evidence type="ECO:0000256" key="2">
    <source>
        <dbReference type="ARBA" id="ARBA00022598"/>
    </source>
</evidence>
<dbReference type="InterPro" id="IPR003694">
    <property type="entry name" value="NAD_synthase"/>
</dbReference>
<dbReference type="InterPro" id="IPR014729">
    <property type="entry name" value="Rossmann-like_a/b/a_fold"/>
</dbReference>
<comment type="catalytic activity">
    <reaction evidence="8 10">
        <text>deamido-NAD(+) + NH4(+) + ATP = AMP + diphosphate + NAD(+) + H(+)</text>
        <dbReference type="Rhea" id="RHEA:21188"/>
        <dbReference type="ChEBI" id="CHEBI:15378"/>
        <dbReference type="ChEBI" id="CHEBI:28938"/>
        <dbReference type="ChEBI" id="CHEBI:30616"/>
        <dbReference type="ChEBI" id="CHEBI:33019"/>
        <dbReference type="ChEBI" id="CHEBI:57540"/>
        <dbReference type="ChEBI" id="CHEBI:58437"/>
        <dbReference type="ChEBI" id="CHEBI:456215"/>
        <dbReference type="EC" id="6.3.1.5"/>
    </reaction>
</comment>
<organism evidence="12 13">
    <name type="scientific">Syntrophomonas zehnderi OL-4</name>
    <dbReference type="NCBI Taxonomy" id="690567"/>
    <lineage>
        <taxon>Bacteria</taxon>
        <taxon>Bacillati</taxon>
        <taxon>Bacillota</taxon>
        <taxon>Clostridia</taxon>
        <taxon>Eubacteriales</taxon>
        <taxon>Syntrophomonadaceae</taxon>
        <taxon>Syntrophomonas</taxon>
    </lineage>
</organism>
<keyword evidence="7 8" id="KW-0520">NAD</keyword>
<dbReference type="HAMAP" id="MF_00193">
    <property type="entry name" value="NadE_ammonia_dep"/>
    <property type="match status" value="1"/>
</dbReference>
<evidence type="ECO:0000256" key="3">
    <source>
        <dbReference type="ARBA" id="ARBA00022723"/>
    </source>
</evidence>
<feature type="binding site" description="in other chain" evidence="8">
    <location>
        <begin position="233"/>
        <end position="234"/>
    </location>
    <ligand>
        <name>deamido-NAD(+)</name>
        <dbReference type="ChEBI" id="CHEBI:58437"/>
        <note>ligand shared between two neighboring subunits</note>
    </ligand>
</feature>
<dbReference type="AlphaFoldDB" id="A0A0E4GES1"/>
<evidence type="ECO:0000313" key="13">
    <source>
        <dbReference type="Proteomes" id="UP000045545"/>
    </source>
</evidence>
<evidence type="ECO:0000256" key="4">
    <source>
        <dbReference type="ARBA" id="ARBA00022741"/>
    </source>
</evidence>
<feature type="binding site" evidence="8">
    <location>
        <position position="165"/>
    </location>
    <ligand>
        <name>ATP</name>
        <dbReference type="ChEBI" id="CHEBI:30616"/>
    </ligand>
</feature>
<feature type="binding site" evidence="8">
    <location>
        <position position="187"/>
    </location>
    <ligand>
        <name>ATP</name>
        <dbReference type="ChEBI" id="CHEBI:30616"/>
    </ligand>
</feature>
<dbReference type="OrthoDB" id="9803818at2"/>
<evidence type="ECO:0000256" key="8">
    <source>
        <dbReference type="HAMAP-Rule" id="MF_00193"/>
    </source>
</evidence>
<dbReference type="Pfam" id="PF02540">
    <property type="entry name" value="NAD_synthase"/>
    <property type="match status" value="1"/>
</dbReference>
<dbReference type="GO" id="GO:0005524">
    <property type="term" value="F:ATP binding"/>
    <property type="evidence" value="ECO:0007669"/>
    <property type="project" value="UniProtKB-UniRule"/>
</dbReference>
<keyword evidence="4 8" id="KW-0547">Nucleotide-binding</keyword>
<evidence type="ECO:0000256" key="9">
    <source>
        <dbReference type="RuleBase" id="RU003811"/>
    </source>
</evidence>
<sequence length="252" mass="27885">MNVAAINNYLVEWLQEKVQSAGCRGLVLGISGGIDSAVAAAIAKEAFPDNCLGLVMPCESDIQDVTDGRLVAEFLKIPYHEIALDDVFKSLLDTFATHIKPDPALERLLKANIKPRLRMTCLYYFAQANHYLVLGTSNKSEIMVGYDTKHGDDGVDLQVLGDLRKDQVYELAKYLNIPQPIIERKPSAGLWIGQTDEDEMGISYKDLDEYIRSGQGDVQTIAKIQALHEKSAHKRQMPPIAILPANFGENPS</sequence>
<dbReference type="NCBIfam" id="TIGR00552">
    <property type="entry name" value="nadE"/>
    <property type="match status" value="1"/>
</dbReference>
<feature type="binding site" evidence="8">
    <location>
        <begin position="29"/>
        <end position="36"/>
    </location>
    <ligand>
        <name>ATP</name>
        <dbReference type="ChEBI" id="CHEBI:30616"/>
    </ligand>
</feature>
<dbReference type="Proteomes" id="UP000045545">
    <property type="component" value="Unassembled WGS sequence"/>
</dbReference>
<keyword evidence="13" id="KW-1185">Reference proteome</keyword>
<dbReference type="PANTHER" id="PTHR23090">
    <property type="entry name" value="NH 3 /GLUTAMINE-DEPENDENT NAD + SYNTHETASE"/>
    <property type="match status" value="1"/>
</dbReference>
<evidence type="ECO:0000256" key="5">
    <source>
        <dbReference type="ARBA" id="ARBA00022840"/>
    </source>
</evidence>
<feature type="binding site" evidence="8">
    <location>
        <position position="136"/>
    </location>
    <ligand>
        <name>ATP</name>
        <dbReference type="ChEBI" id="CHEBI:30616"/>
    </ligand>
</feature>
<evidence type="ECO:0000256" key="1">
    <source>
        <dbReference type="ARBA" id="ARBA00005859"/>
    </source>
</evidence>
<evidence type="ECO:0000256" key="10">
    <source>
        <dbReference type="RuleBase" id="RU003812"/>
    </source>
</evidence>
<comment type="subunit">
    <text evidence="8">Homodimer.</text>
</comment>
<dbReference type="GO" id="GO:0004359">
    <property type="term" value="F:glutaminase activity"/>
    <property type="evidence" value="ECO:0007669"/>
    <property type="project" value="InterPro"/>
</dbReference>
<feature type="binding site" evidence="8">
    <location>
        <position position="141"/>
    </location>
    <ligand>
        <name>Mg(2+)</name>
        <dbReference type="ChEBI" id="CHEBI:18420"/>
    </ligand>
</feature>
<feature type="binding site" evidence="8">
    <location>
        <position position="35"/>
    </location>
    <ligand>
        <name>Mg(2+)</name>
        <dbReference type="ChEBI" id="CHEBI:18420"/>
    </ligand>
</feature>
<proteinExistence type="inferred from homology"/>
<dbReference type="RefSeq" id="WP_046499016.1">
    <property type="nucleotide sequence ID" value="NZ_CGIH01000038.1"/>
</dbReference>
<dbReference type="Gene3D" id="3.40.50.620">
    <property type="entry name" value="HUPs"/>
    <property type="match status" value="1"/>
</dbReference>
<keyword evidence="5 8" id="KW-0067">ATP-binding</keyword>
<keyword evidence="3 8" id="KW-0479">Metal-binding</keyword>
<comment type="function">
    <text evidence="8">Catalyzes the ATP-dependent amidation of deamido-NAD to form NAD. Uses ammonia as a nitrogen source.</text>
</comment>
<dbReference type="EC" id="6.3.1.5" evidence="8 10"/>
<dbReference type="STRING" id="690567.2284"/>
<comment type="pathway">
    <text evidence="8">Cofactor biosynthesis; NAD(+) biosynthesis; NAD(+) from deamido-NAD(+) (ammonia route): step 1/1.</text>
</comment>
<feature type="binding site" description="in other chain" evidence="8">
    <location>
        <position position="116"/>
    </location>
    <ligand>
        <name>deamido-NAD(+)</name>
        <dbReference type="ChEBI" id="CHEBI:58437"/>
        <note>ligand shared between two neighboring subunits</note>
    </ligand>
</feature>
<comment type="similarity">
    <text evidence="1 8 9">Belongs to the NAD synthetase family.</text>
</comment>
<dbReference type="EMBL" id="CGIH01000038">
    <property type="protein sequence ID" value="CFX94917.1"/>
    <property type="molecule type" value="Genomic_DNA"/>
</dbReference>
<reference evidence="12 13" key="1">
    <citation type="submission" date="2015-03" db="EMBL/GenBank/DDBJ databases">
        <authorList>
            <person name="Murphy D."/>
        </authorList>
    </citation>
    <scope>NUCLEOTIDE SEQUENCE [LARGE SCALE GENOMIC DNA]</scope>
    <source>
        <strain evidence="12 13">OL-4</strain>
    </source>
</reference>
<dbReference type="InterPro" id="IPR022926">
    <property type="entry name" value="NH(3)-dep_NAD(+)_synth"/>
</dbReference>
<dbReference type="InterPro" id="IPR022310">
    <property type="entry name" value="NAD/GMP_synthase"/>
</dbReference>
<feature type="binding site" evidence="8">
    <location>
        <position position="156"/>
    </location>
    <ligand>
        <name>deamido-NAD(+)</name>
        <dbReference type="ChEBI" id="CHEBI:58437"/>
        <note>ligand shared between two neighboring subunits</note>
    </ligand>
</feature>
<dbReference type="GO" id="GO:0046872">
    <property type="term" value="F:metal ion binding"/>
    <property type="evidence" value="ECO:0007669"/>
    <property type="project" value="UniProtKB-KW"/>
</dbReference>
<evidence type="ECO:0000256" key="7">
    <source>
        <dbReference type="ARBA" id="ARBA00023027"/>
    </source>
</evidence>
<evidence type="ECO:0000313" key="12">
    <source>
        <dbReference type="EMBL" id="CFX94917.1"/>
    </source>
</evidence>
<dbReference type="GO" id="GO:0003952">
    <property type="term" value="F:NAD+ synthase (glutamine-hydrolyzing) activity"/>
    <property type="evidence" value="ECO:0007669"/>
    <property type="project" value="InterPro"/>
</dbReference>
<accession>A0A0E4GES1</accession>